<feature type="non-terminal residue" evidence="2">
    <location>
        <position position="1"/>
    </location>
</feature>
<proteinExistence type="predicted"/>
<evidence type="ECO:0000313" key="2">
    <source>
        <dbReference type="EMBL" id="CAG8853974.1"/>
    </source>
</evidence>
<keyword evidence="3" id="KW-1185">Reference proteome</keyword>
<feature type="compositionally biased region" description="Low complexity" evidence="1">
    <location>
        <begin position="11"/>
        <end position="23"/>
    </location>
</feature>
<accession>A0ABN7XIH8</accession>
<feature type="compositionally biased region" description="Basic and acidic residues" evidence="1">
    <location>
        <begin position="25"/>
        <end position="40"/>
    </location>
</feature>
<name>A0ABN7XIH8_GIGMA</name>
<dbReference type="EMBL" id="CAJVQB010131604">
    <property type="protein sequence ID" value="CAG8853974.1"/>
    <property type="molecule type" value="Genomic_DNA"/>
</dbReference>
<protein>
    <submittedName>
        <fullName evidence="2">24115_t:CDS:1</fullName>
    </submittedName>
</protein>
<sequence>YKQDQRKESSNLENISLNTNNNSDKAAETTKESEDSRERI</sequence>
<dbReference type="Proteomes" id="UP000789901">
    <property type="component" value="Unassembled WGS sequence"/>
</dbReference>
<feature type="non-terminal residue" evidence="2">
    <location>
        <position position="40"/>
    </location>
</feature>
<evidence type="ECO:0000313" key="3">
    <source>
        <dbReference type="Proteomes" id="UP000789901"/>
    </source>
</evidence>
<reference evidence="2 3" key="1">
    <citation type="submission" date="2021-06" db="EMBL/GenBank/DDBJ databases">
        <authorList>
            <person name="Kallberg Y."/>
            <person name="Tangrot J."/>
            <person name="Rosling A."/>
        </authorList>
    </citation>
    <scope>NUCLEOTIDE SEQUENCE [LARGE SCALE GENOMIC DNA]</scope>
    <source>
        <strain evidence="2 3">120-4 pot B 10/14</strain>
    </source>
</reference>
<gene>
    <name evidence="2" type="ORF">GMARGA_LOCUS42795</name>
</gene>
<evidence type="ECO:0000256" key="1">
    <source>
        <dbReference type="SAM" id="MobiDB-lite"/>
    </source>
</evidence>
<organism evidence="2 3">
    <name type="scientific">Gigaspora margarita</name>
    <dbReference type="NCBI Taxonomy" id="4874"/>
    <lineage>
        <taxon>Eukaryota</taxon>
        <taxon>Fungi</taxon>
        <taxon>Fungi incertae sedis</taxon>
        <taxon>Mucoromycota</taxon>
        <taxon>Glomeromycotina</taxon>
        <taxon>Glomeromycetes</taxon>
        <taxon>Diversisporales</taxon>
        <taxon>Gigasporaceae</taxon>
        <taxon>Gigaspora</taxon>
    </lineage>
</organism>
<feature type="region of interest" description="Disordered" evidence="1">
    <location>
        <begin position="1"/>
        <end position="40"/>
    </location>
</feature>
<comment type="caution">
    <text evidence="2">The sequence shown here is derived from an EMBL/GenBank/DDBJ whole genome shotgun (WGS) entry which is preliminary data.</text>
</comment>
<feature type="compositionally biased region" description="Basic and acidic residues" evidence="1">
    <location>
        <begin position="1"/>
        <end position="10"/>
    </location>
</feature>